<dbReference type="PRINTS" id="PR00326">
    <property type="entry name" value="GTP1OBG"/>
</dbReference>
<name>A0A8G2FGP4_ACIRU</name>
<dbReference type="CDD" id="cd14858">
    <property type="entry name" value="TrmE_N"/>
    <property type="match status" value="1"/>
</dbReference>
<keyword evidence="6" id="KW-0963">Cytoplasm</keyword>
<organism evidence="8 9">
    <name type="scientific">Acidiphilium rubrum</name>
    <dbReference type="NCBI Taxonomy" id="526"/>
    <lineage>
        <taxon>Bacteria</taxon>
        <taxon>Pseudomonadati</taxon>
        <taxon>Pseudomonadota</taxon>
        <taxon>Alphaproteobacteria</taxon>
        <taxon>Acetobacterales</taxon>
        <taxon>Acidocellaceae</taxon>
        <taxon>Acidiphilium</taxon>
    </lineage>
</organism>
<dbReference type="AlphaFoldDB" id="A0A8G2FGP4"/>
<dbReference type="SUPFAM" id="SSF52540">
    <property type="entry name" value="P-loop containing nucleoside triphosphate hydrolases"/>
    <property type="match status" value="1"/>
</dbReference>
<feature type="domain" description="TrmE-type G" evidence="7">
    <location>
        <begin position="212"/>
        <end position="355"/>
    </location>
</feature>
<feature type="binding site" evidence="6">
    <location>
        <position position="429"/>
    </location>
    <ligand>
        <name>(6S)-5-formyl-5,6,7,8-tetrahydrofolate</name>
        <dbReference type="ChEBI" id="CHEBI:57457"/>
    </ligand>
</feature>
<feature type="binding site" evidence="6">
    <location>
        <position position="226"/>
    </location>
    <ligand>
        <name>Mg(2+)</name>
        <dbReference type="ChEBI" id="CHEBI:18420"/>
    </ligand>
</feature>
<feature type="binding site" evidence="6">
    <location>
        <position position="20"/>
    </location>
    <ligand>
        <name>(6S)-5-formyl-5,6,7,8-tetrahydrofolate</name>
        <dbReference type="ChEBI" id="CHEBI:57457"/>
    </ligand>
</feature>
<comment type="cofactor">
    <cofactor evidence="6">
        <name>K(+)</name>
        <dbReference type="ChEBI" id="CHEBI:29103"/>
    </cofactor>
    <text evidence="6">Binds 1 potassium ion per subunit.</text>
</comment>
<dbReference type="Proteomes" id="UP000186308">
    <property type="component" value="Unassembled WGS sequence"/>
</dbReference>
<dbReference type="PROSITE" id="PS51709">
    <property type="entry name" value="G_TRME"/>
    <property type="match status" value="1"/>
</dbReference>
<feature type="binding site" evidence="6">
    <location>
        <position position="77"/>
    </location>
    <ligand>
        <name>(6S)-5-formyl-5,6,7,8-tetrahydrofolate</name>
        <dbReference type="ChEBI" id="CHEBI:57457"/>
    </ligand>
</feature>
<accession>A0A8G2FGP4</accession>
<dbReference type="OrthoDB" id="9805918at2"/>
<dbReference type="Pfam" id="PF12631">
    <property type="entry name" value="MnmE_helical"/>
    <property type="match status" value="1"/>
</dbReference>
<dbReference type="PANTHER" id="PTHR42714">
    <property type="entry name" value="TRNA MODIFICATION GTPASE GTPBP3"/>
    <property type="match status" value="1"/>
</dbReference>
<dbReference type="InterPro" id="IPR027368">
    <property type="entry name" value="MnmE_dom2"/>
</dbReference>
<dbReference type="Gene3D" id="1.20.120.430">
    <property type="entry name" value="tRNA modification GTPase MnmE domain 2"/>
    <property type="match status" value="1"/>
</dbReference>
<comment type="subcellular location">
    <subcellularLocation>
        <location evidence="6">Cytoplasm</location>
    </subcellularLocation>
</comment>
<dbReference type="RefSeq" id="WP_029312385.1">
    <property type="nucleotide sequence ID" value="NZ_FTNE01000010.1"/>
</dbReference>
<evidence type="ECO:0000256" key="3">
    <source>
        <dbReference type="ARBA" id="ARBA00022741"/>
    </source>
</evidence>
<dbReference type="InterPro" id="IPR025867">
    <property type="entry name" value="MnmE_helical"/>
</dbReference>
<dbReference type="PANTHER" id="PTHR42714:SF2">
    <property type="entry name" value="TRNA MODIFICATION GTPASE GTPBP3, MITOCHONDRIAL"/>
    <property type="match status" value="1"/>
</dbReference>
<proteinExistence type="inferred from homology"/>
<dbReference type="HAMAP" id="MF_00379">
    <property type="entry name" value="GTPase_MnmE"/>
    <property type="match status" value="1"/>
</dbReference>
<dbReference type="Pfam" id="PF01926">
    <property type="entry name" value="MMR_HSR1"/>
    <property type="match status" value="1"/>
</dbReference>
<dbReference type="GO" id="GO:0002098">
    <property type="term" value="P:tRNA wobble uridine modification"/>
    <property type="evidence" value="ECO:0007669"/>
    <property type="project" value="TreeGrafter"/>
</dbReference>
<dbReference type="InterPro" id="IPR018948">
    <property type="entry name" value="GTP-bd_TrmE_N"/>
</dbReference>
<feature type="binding site" evidence="6">
    <location>
        <position position="116"/>
    </location>
    <ligand>
        <name>(6S)-5-formyl-5,6,7,8-tetrahydrofolate</name>
        <dbReference type="ChEBI" id="CHEBI:57457"/>
    </ligand>
</feature>
<gene>
    <name evidence="6" type="primary">mnmE</name>
    <name evidence="6" type="synonym">trmE</name>
    <name evidence="8" type="ORF">SAMN05421828_110117</name>
</gene>
<dbReference type="InterPro" id="IPR027417">
    <property type="entry name" value="P-loop_NTPase"/>
</dbReference>
<evidence type="ECO:0000256" key="1">
    <source>
        <dbReference type="ARBA" id="ARBA00011043"/>
    </source>
</evidence>
<dbReference type="InterPro" id="IPR027266">
    <property type="entry name" value="TrmE/GcvT-like"/>
</dbReference>
<comment type="caution">
    <text evidence="8">The sequence shown here is derived from an EMBL/GenBank/DDBJ whole genome shotgun (WGS) entry which is preliminary data.</text>
</comment>
<dbReference type="InterPro" id="IPR005225">
    <property type="entry name" value="Small_GTP-bd"/>
</dbReference>
<comment type="similarity">
    <text evidence="1 6">Belongs to the TRAFAC class TrmE-Era-EngA-EngB-Septin-like GTPase superfamily. TrmE GTPase family.</text>
</comment>
<dbReference type="InterPro" id="IPR031168">
    <property type="entry name" value="G_TrmE"/>
</dbReference>
<keyword evidence="4 6" id="KW-0630">Potassium</keyword>
<evidence type="ECO:0000256" key="4">
    <source>
        <dbReference type="ARBA" id="ARBA00022958"/>
    </source>
</evidence>
<keyword evidence="2 6" id="KW-0819">tRNA processing</keyword>
<dbReference type="InterPro" id="IPR006073">
    <property type="entry name" value="GTP-bd"/>
</dbReference>
<comment type="subunit">
    <text evidence="6">Homodimer. Heterotetramer of two MnmE and two MnmG subunits.</text>
</comment>
<dbReference type="NCBIfam" id="NF003661">
    <property type="entry name" value="PRK05291.1-3"/>
    <property type="match status" value="1"/>
</dbReference>
<keyword evidence="6" id="KW-0479">Metal-binding</keyword>
<dbReference type="Gene3D" id="3.30.1360.120">
    <property type="entry name" value="Probable tRNA modification gtpase trme, domain 1"/>
    <property type="match status" value="1"/>
</dbReference>
<evidence type="ECO:0000259" key="7">
    <source>
        <dbReference type="PROSITE" id="PS51709"/>
    </source>
</evidence>
<dbReference type="Gene3D" id="3.40.50.300">
    <property type="entry name" value="P-loop containing nucleotide triphosphate hydrolases"/>
    <property type="match status" value="1"/>
</dbReference>
<comment type="function">
    <text evidence="6">Exhibits a very high intrinsic GTPase hydrolysis rate. Involved in the addition of a carboxymethylaminomethyl (cmnm) group at the wobble position (U34) of certain tRNAs, forming tRNA-cmnm(5)s(2)U34.</text>
</comment>
<reference evidence="8 9" key="1">
    <citation type="submission" date="2017-01" db="EMBL/GenBank/DDBJ databases">
        <authorList>
            <person name="Varghese N."/>
            <person name="Submissions S."/>
        </authorList>
    </citation>
    <scope>NUCLEOTIDE SEQUENCE [LARGE SCALE GENOMIC DNA]</scope>
    <source>
        <strain evidence="8 9">ATCC 35905</strain>
    </source>
</reference>
<dbReference type="GO" id="GO:0046872">
    <property type="term" value="F:metal ion binding"/>
    <property type="evidence" value="ECO:0007669"/>
    <property type="project" value="UniProtKB-KW"/>
</dbReference>
<keyword evidence="9" id="KW-1185">Reference proteome</keyword>
<dbReference type="GO" id="GO:0005525">
    <property type="term" value="F:GTP binding"/>
    <property type="evidence" value="ECO:0007669"/>
    <property type="project" value="UniProtKB-UniRule"/>
</dbReference>
<evidence type="ECO:0000256" key="6">
    <source>
        <dbReference type="HAMAP-Rule" id="MF_00379"/>
    </source>
</evidence>
<protein>
    <recommendedName>
        <fullName evidence="6">tRNA modification GTPase MnmE</fullName>
        <ecNumber evidence="6">3.6.-.-</ecNumber>
    </recommendedName>
</protein>
<evidence type="ECO:0000313" key="8">
    <source>
        <dbReference type="EMBL" id="SIQ85330.1"/>
    </source>
</evidence>
<keyword evidence="6" id="KW-0460">Magnesium</keyword>
<feature type="binding site" evidence="6">
    <location>
        <begin position="241"/>
        <end position="247"/>
    </location>
    <ligand>
        <name>GTP</name>
        <dbReference type="ChEBI" id="CHEBI:37565"/>
    </ligand>
</feature>
<comment type="caution">
    <text evidence="6">Lacks conserved residue(s) required for the propagation of feature annotation.</text>
</comment>
<dbReference type="InterPro" id="IPR004520">
    <property type="entry name" value="GTPase_MnmE"/>
</dbReference>
<dbReference type="EMBL" id="FTNE01000010">
    <property type="protein sequence ID" value="SIQ85330.1"/>
    <property type="molecule type" value="Genomic_DNA"/>
</dbReference>
<keyword evidence="5 6" id="KW-0342">GTP-binding</keyword>
<keyword evidence="3 6" id="KW-0547">Nucleotide-binding</keyword>
<feature type="binding site" evidence="6">
    <location>
        <begin position="266"/>
        <end position="269"/>
    </location>
    <ligand>
        <name>GTP</name>
        <dbReference type="ChEBI" id="CHEBI:37565"/>
    </ligand>
</feature>
<keyword evidence="6" id="KW-0378">Hydrolase</keyword>
<dbReference type="NCBIfam" id="TIGR00231">
    <property type="entry name" value="small_GTP"/>
    <property type="match status" value="1"/>
</dbReference>
<sequence>MTDVIFATASGVGGAIAVVRLSGAGIDPIVRALSGTLPAPRRASVRRFHDGEGRLIDQGLLIRFPGPASVTGEDYAELHTHGGRAVAAVLTATLIALGARPAEPGEFSRRAFGNGKLDLLQAEGIADLIGAETEAQRVLALDQAGGAMSEAIGAWRGRLVGLMARQAALIDFADEDLPPDVEAAMLADIDALHLDVMAAIGAGVAAERLREGVDIVVLGAPNAGKSTLVNVLAGEDVAIVSDTPGTTRDAIGVRLDLGGVPVRLVDTAGLREAADAIEAEGIRRAEAHARRADFLILCAAAPDFVVPAAPAGVPALIVATKADLAGACPAGALAVSAQTGAGVAALVAALTEHVAALVARGAGPALPRPRQIACLRDMAAALERAMAVAEPELRAADLQAAANALARLVGVIGVEDVLDQVFSSFCIGK</sequence>
<dbReference type="GO" id="GO:0003924">
    <property type="term" value="F:GTPase activity"/>
    <property type="evidence" value="ECO:0007669"/>
    <property type="project" value="UniProtKB-UniRule"/>
</dbReference>
<evidence type="ECO:0000256" key="5">
    <source>
        <dbReference type="ARBA" id="ARBA00023134"/>
    </source>
</evidence>
<dbReference type="CDD" id="cd04164">
    <property type="entry name" value="trmE"/>
    <property type="match status" value="1"/>
</dbReference>
<feature type="binding site" evidence="6">
    <location>
        <position position="247"/>
    </location>
    <ligand>
        <name>Mg(2+)</name>
        <dbReference type="ChEBI" id="CHEBI:18420"/>
    </ligand>
</feature>
<dbReference type="Pfam" id="PF10396">
    <property type="entry name" value="TrmE_N"/>
    <property type="match status" value="1"/>
</dbReference>
<dbReference type="GO" id="GO:0005737">
    <property type="term" value="C:cytoplasm"/>
    <property type="evidence" value="ECO:0007669"/>
    <property type="project" value="UniProtKB-SubCell"/>
</dbReference>
<feature type="binding site" evidence="6">
    <location>
        <begin position="222"/>
        <end position="227"/>
    </location>
    <ligand>
        <name>GTP</name>
        <dbReference type="ChEBI" id="CHEBI:37565"/>
    </ligand>
</feature>
<evidence type="ECO:0000256" key="2">
    <source>
        <dbReference type="ARBA" id="ARBA00022694"/>
    </source>
</evidence>
<dbReference type="EC" id="3.6.-.-" evidence="6"/>
<dbReference type="GO" id="GO:0030488">
    <property type="term" value="P:tRNA methylation"/>
    <property type="evidence" value="ECO:0007669"/>
    <property type="project" value="TreeGrafter"/>
</dbReference>
<evidence type="ECO:0000313" key="9">
    <source>
        <dbReference type="Proteomes" id="UP000186308"/>
    </source>
</evidence>